<name>A0AA35RFC8_GEOBA</name>
<dbReference type="PANTHER" id="PTHR48419:SF1">
    <property type="entry name" value="SULFOTRANSFERASE DOMAIN-CONTAINING PROTEIN"/>
    <property type="match status" value="1"/>
</dbReference>
<protein>
    <recommendedName>
        <fullName evidence="3">Sulfotransferase</fullName>
    </recommendedName>
</protein>
<organism evidence="1 2">
    <name type="scientific">Geodia barretti</name>
    <name type="common">Barrett's horny sponge</name>
    <dbReference type="NCBI Taxonomy" id="519541"/>
    <lineage>
        <taxon>Eukaryota</taxon>
        <taxon>Metazoa</taxon>
        <taxon>Porifera</taxon>
        <taxon>Demospongiae</taxon>
        <taxon>Heteroscleromorpha</taxon>
        <taxon>Tetractinellida</taxon>
        <taxon>Astrophorina</taxon>
        <taxon>Geodiidae</taxon>
        <taxon>Geodia</taxon>
    </lineage>
</organism>
<evidence type="ECO:0000313" key="2">
    <source>
        <dbReference type="Proteomes" id="UP001174909"/>
    </source>
</evidence>
<dbReference type="AlphaFoldDB" id="A0AA35RFC8"/>
<comment type="caution">
    <text evidence="1">The sequence shown here is derived from an EMBL/GenBank/DDBJ whole genome shotgun (WGS) entry which is preliminary data.</text>
</comment>
<dbReference type="Proteomes" id="UP001174909">
    <property type="component" value="Unassembled WGS sequence"/>
</dbReference>
<evidence type="ECO:0000313" key="1">
    <source>
        <dbReference type="EMBL" id="CAI8009663.1"/>
    </source>
</evidence>
<dbReference type="InterPro" id="IPR053226">
    <property type="entry name" value="Pyrrolopyrazine_biosynth_F"/>
</dbReference>
<dbReference type="SUPFAM" id="SSF52540">
    <property type="entry name" value="P-loop containing nucleoside triphosphate hydrolases"/>
    <property type="match status" value="1"/>
</dbReference>
<evidence type="ECO:0008006" key="3">
    <source>
        <dbReference type="Google" id="ProtNLM"/>
    </source>
</evidence>
<dbReference type="PANTHER" id="PTHR48419">
    <property type="entry name" value="SULFOTRANSFERASE DOMAIN-CONTAINING PROTEIN"/>
    <property type="match status" value="1"/>
</dbReference>
<dbReference type="Gene3D" id="3.40.50.300">
    <property type="entry name" value="P-loop containing nucleotide triphosphate hydrolases"/>
    <property type="match status" value="1"/>
</dbReference>
<sequence>MACVILWSCHRCASTAVERSMRELEKVKVIHEPNCFAFFCEDGRLRNDEKMFTTKRKSILSQVQQSLSEGYECIFIKDLAYYISGSFEQYTEGEFANFTHTFLIRDPVAVASSMQRMSKAEGRVPFFTDTLGFEELFSMYKMVKSKINLNPTVISAEDLLKNPRCFEPSLYTSPSF</sequence>
<dbReference type="InterPro" id="IPR027417">
    <property type="entry name" value="P-loop_NTPase"/>
</dbReference>
<proteinExistence type="predicted"/>
<dbReference type="EMBL" id="CASHTH010000982">
    <property type="protein sequence ID" value="CAI8009663.1"/>
    <property type="molecule type" value="Genomic_DNA"/>
</dbReference>
<keyword evidence="2" id="KW-1185">Reference proteome</keyword>
<accession>A0AA35RFC8</accession>
<gene>
    <name evidence="1" type="ORF">GBAR_LOCUS6452</name>
</gene>
<reference evidence="1" key="1">
    <citation type="submission" date="2023-03" db="EMBL/GenBank/DDBJ databases">
        <authorList>
            <person name="Steffen K."/>
            <person name="Cardenas P."/>
        </authorList>
    </citation>
    <scope>NUCLEOTIDE SEQUENCE</scope>
</reference>